<dbReference type="InterPro" id="IPR008927">
    <property type="entry name" value="6-PGluconate_DH-like_C_sf"/>
</dbReference>
<dbReference type="PANTHER" id="PTHR43765:SF2">
    <property type="entry name" value="2-DEHYDROPANTOATE 2-REDUCTASE"/>
    <property type="match status" value="1"/>
</dbReference>
<feature type="domain" description="Ketopantoate reductase C-terminal" evidence="3">
    <location>
        <begin position="51"/>
        <end position="131"/>
    </location>
</feature>
<dbReference type="GO" id="GO:0050661">
    <property type="term" value="F:NADP binding"/>
    <property type="evidence" value="ECO:0007669"/>
    <property type="project" value="TreeGrafter"/>
</dbReference>
<accession>A0A1Y2CML1</accession>
<gene>
    <name evidence="4" type="ORF">BCR33DRAFT_782616</name>
</gene>
<dbReference type="InterPro" id="IPR013328">
    <property type="entry name" value="6PGD_dom2"/>
</dbReference>
<dbReference type="InterPro" id="IPR013752">
    <property type="entry name" value="KPA_reductase"/>
</dbReference>
<dbReference type="PANTHER" id="PTHR43765">
    <property type="entry name" value="2-DEHYDROPANTOATE 2-REDUCTASE-RELATED"/>
    <property type="match status" value="1"/>
</dbReference>
<comment type="caution">
    <text evidence="4">The sequence shown here is derived from an EMBL/GenBank/DDBJ whole genome shotgun (WGS) entry which is preliminary data.</text>
</comment>
<reference evidence="4 5" key="1">
    <citation type="submission" date="2016-07" db="EMBL/GenBank/DDBJ databases">
        <title>Pervasive Adenine N6-methylation of Active Genes in Fungi.</title>
        <authorList>
            <consortium name="DOE Joint Genome Institute"/>
            <person name="Mondo S.J."/>
            <person name="Dannebaum R.O."/>
            <person name="Kuo R.C."/>
            <person name="Labutti K."/>
            <person name="Haridas S."/>
            <person name="Kuo A."/>
            <person name="Salamov A."/>
            <person name="Ahrendt S.R."/>
            <person name="Lipzen A."/>
            <person name="Sullivan W."/>
            <person name="Andreopoulos W.B."/>
            <person name="Clum A."/>
            <person name="Lindquist E."/>
            <person name="Daum C."/>
            <person name="Ramamoorthy G.K."/>
            <person name="Gryganskyi A."/>
            <person name="Culley D."/>
            <person name="Magnuson J.K."/>
            <person name="James T.Y."/>
            <person name="O'Malley M.A."/>
            <person name="Stajich J.E."/>
            <person name="Spatafora J.W."/>
            <person name="Visel A."/>
            <person name="Grigoriev I.V."/>
        </authorList>
    </citation>
    <scope>NUCLEOTIDE SEQUENCE [LARGE SCALE GENOMIC DNA]</scope>
    <source>
        <strain evidence="4 5">JEL800</strain>
    </source>
</reference>
<name>A0A1Y2CML1_9FUNG</name>
<dbReference type="Proteomes" id="UP000193642">
    <property type="component" value="Unassembled WGS sequence"/>
</dbReference>
<dbReference type="EMBL" id="MCGO01000012">
    <property type="protein sequence ID" value="ORY48243.1"/>
    <property type="molecule type" value="Genomic_DNA"/>
</dbReference>
<dbReference type="GO" id="GO:0005737">
    <property type="term" value="C:cytoplasm"/>
    <property type="evidence" value="ECO:0007669"/>
    <property type="project" value="TreeGrafter"/>
</dbReference>
<evidence type="ECO:0000259" key="3">
    <source>
        <dbReference type="Pfam" id="PF08546"/>
    </source>
</evidence>
<keyword evidence="2" id="KW-0560">Oxidoreductase</keyword>
<dbReference type="SUPFAM" id="SSF48179">
    <property type="entry name" value="6-phosphogluconate dehydrogenase C-terminal domain-like"/>
    <property type="match status" value="1"/>
</dbReference>
<evidence type="ECO:0000256" key="2">
    <source>
        <dbReference type="ARBA" id="ARBA00023002"/>
    </source>
</evidence>
<proteinExistence type="predicted"/>
<evidence type="ECO:0000313" key="5">
    <source>
        <dbReference type="Proteomes" id="UP000193642"/>
    </source>
</evidence>
<keyword evidence="5" id="KW-1185">Reference proteome</keyword>
<dbReference type="Gene3D" id="1.10.1040.10">
    <property type="entry name" value="N-(1-d-carboxylethyl)-l-norvaline Dehydrogenase, domain 2"/>
    <property type="match status" value="1"/>
</dbReference>
<sequence>MDLFSVNHVGSGVSLFGPAIEQNDLPSNTVYSKLLSAEDLNVTAPLPSKELEAKLLLKLAINSSLNPLTAIFNSPNGDISASMEGRRLLEELCEEIALLPEFKEGLGMSSSELGSAVTTVANATARNRNSMDATQSFIVYVCRSTSLL</sequence>
<dbReference type="InterPro" id="IPR050838">
    <property type="entry name" value="Ketopantoate_reductase"/>
</dbReference>
<dbReference type="GO" id="GO:0008677">
    <property type="term" value="F:2-dehydropantoate 2-reductase activity"/>
    <property type="evidence" value="ECO:0007669"/>
    <property type="project" value="TreeGrafter"/>
</dbReference>
<organism evidence="4 5">
    <name type="scientific">Rhizoclosmatium globosum</name>
    <dbReference type="NCBI Taxonomy" id="329046"/>
    <lineage>
        <taxon>Eukaryota</taxon>
        <taxon>Fungi</taxon>
        <taxon>Fungi incertae sedis</taxon>
        <taxon>Chytridiomycota</taxon>
        <taxon>Chytridiomycota incertae sedis</taxon>
        <taxon>Chytridiomycetes</taxon>
        <taxon>Chytridiales</taxon>
        <taxon>Chytriomycetaceae</taxon>
        <taxon>Rhizoclosmatium</taxon>
    </lineage>
</organism>
<dbReference type="Pfam" id="PF08546">
    <property type="entry name" value="ApbA_C"/>
    <property type="match status" value="1"/>
</dbReference>
<protein>
    <recommendedName>
        <fullName evidence="3">Ketopantoate reductase C-terminal domain-containing protein</fullName>
    </recommendedName>
</protein>
<evidence type="ECO:0000256" key="1">
    <source>
        <dbReference type="ARBA" id="ARBA00022857"/>
    </source>
</evidence>
<evidence type="ECO:0000313" key="4">
    <source>
        <dbReference type="EMBL" id="ORY48243.1"/>
    </source>
</evidence>
<keyword evidence="1" id="KW-0521">NADP</keyword>
<dbReference type="AlphaFoldDB" id="A0A1Y2CML1"/>